<dbReference type="RefSeq" id="WP_195127731.1">
    <property type="nucleotide sequence ID" value="NZ_JADLQX010000001.1"/>
</dbReference>
<accession>A0ABS0CJF9</accession>
<feature type="domain" description="DUF6879" evidence="1">
    <location>
        <begin position="8"/>
        <end position="171"/>
    </location>
</feature>
<name>A0ABS0CJF9_9NOCA</name>
<dbReference type="InterPro" id="IPR049244">
    <property type="entry name" value="DUF6879"/>
</dbReference>
<organism evidence="2 3">
    <name type="scientific">Nocardia amamiensis</name>
    <dbReference type="NCBI Taxonomy" id="404578"/>
    <lineage>
        <taxon>Bacteria</taxon>
        <taxon>Bacillati</taxon>
        <taxon>Actinomycetota</taxon>
        <taxon>Actinomycetes</taxon>
        <taxon>Mycobacteriales</taxon>
        <taxon>Nocardiaceae</taxon>
        <taxon>Nocardia</taxon>
    </lineage>
</organism>
<dbReference type="Pfam" id="PF21806">
    <property type="entry name" value="DUF6879"/>
    <property type="match status" value="1"/>
</dbReference>
<protein>
    <recommendedName>
        <fullName evidence="1">DUF6879 domain-containing protein</fullName>
    </recommendedName>
</protein>
<keyword evidence="3" id="KW-1185">Reference proteome</keyword>
<sequence>MQLLTTEEQEELFRKCRERAFHLEVQDAYAVEDEAEALAKFLETGEFEYDPEWEHWDNLVREVTSSGRVIQRVRVVTEPHADYTRFLHATTVSNIESGEEIRWLPRHTVDPAELTADDWWVLDNDTVVFTAFRPDGNLAGFAVTTDSFIVRHCCAVRDYVWHLAIPHVEYRIKQ</sequence>
<proteinExistence type="predicted"/>
<comment type="caution">
    <text evidence="2">The sequence shown here is derived from an EMBL/GenBank/DDBJ whole genome shotgun (WGS) entry which is preliminary data.</text>
</comment>
<dbReference type="Proteomes" id="UP000702209">
    <property type="component" value="Unassembled WGS sequence"/>
</dbReference>
<dbReference type="EMBL" id="JADLQX010000001">
    <property type="protein sequence ID" value="MBF6296381.1"/>
    <property type="molecule type" value="Genomic_DNA"/>
</dbReference>
<gene>
    <name evidence="2" type="ORF">IU459_02355</name>
</gene>
<evidence type="ECO:0000313" key="3">
    <source>
        <dbReference type="Proteomes" id="UP000702209"/>
    </source>
</evidence>
<evidence type="ECO:0000259" key="1">
    <source>
        <dbReference type="Pfam" id="PF21806"/>
    </source>
</evidence>
<reference evidence="2 3" key="1">
    <citation type="submission" date="2020-10" db="EMBL/GenBank/DDBJ databases">
        <title>Identification of Nocardia species via Next-generation sequencing and recognition of intraspecies genetic diversity.</title>
        <authorList>
            <person name="Li P."/>
            <person name="Li P."/>
            <person name="Lu B."/>
        </authorList>
    </citation>
    <scope>NUCLEOTIDE SEQUENCE [LARGE SCALE GENOMIC DNA]</scope>
    <source>
        <strain evidence="2 3">BJ06-0157</strain>
    </source>
</reference>
<evidence type="ECO:0000313" key="2">
    <source>
        <dbReference type="EMBL" id="MBF6296381.1"/>
    </source>
</evidence>